<evidence type="ECO:0000313" key="2">
    <source>
        <dbReference type="Proteomes" id="UP000018211"/>
    </source>
</evidence>
<comment type="caution">
    <text evidence="1">The sequence shown here is derived from an EMBL/GenBank/DDBJ whole genome shotgun (WGS) entry which is preliminary data.</text>
</comment>
<organism evidence="1 2">
    <name type="scientific">Vibrio nigripulchritudo SOn1</name>
    <dbReference type="NCBI Taxonomy" id="1238450"/>
    <lineage>
        <taxon>Bacteria</taxon>
        <taxon>Pseudomonadati</taxon>
        <taxon>Pseudomonadota</taxon>
        <taxon>Gammaproteobacteria</taxon>
        <taxon>Vibrionales</taxon>
        <taxon>Vibrionaceae</taxon>
        <taxon>Vibrio</taxon>
    </lineage>
</organism>
<reference evidence="1 2" key="1">
    <citation type="journal article" date="2013" name="ISME J.">
        <title>Comparative genomics of pathogenic lineages of Vibrio nigripulchritudo identifies virulence-associated traits.</title>
        <authorList>
            <person name="Goudenege D."/>
            <person name="Labreuche Y."/>
            <person name="Krin E."/>
            <person name="Ansquer D."/>
            <person name="Mangenot S."/>
            <person name="Calteau A."/>
            <person name="Medigue C."/>
            <person name="Mazel D."/>
            <person name="Polz M.F."/>
            <person name="Le Roux F."/>
        </authorList>
    </citation>
    <scope>NUCLEOTIDE SEQUENCE [LARGE SCALE GENOMIC DNA]</scope>
    <source>
        <strain evidence="1 2">SOn1</strain>
    </source>
</reference>
<sequence length="335" mass="38463">MECNALLRITFFASIFFLTGCSDPVTNMYQDYLERVARVQDAPEMDAPEERFTSLPDKKVLQLTIPRLSLGLLESYELRNCGLFELIAERNSSLGKVQDEFRQLDYETQFVSKAIECLSHPEISEEVKAKLTKAYQQKVRQYPLHFQHVFTQSSAWRAQLTGKDWLSEDSMSSVTEVKLALDPFIKISQSIRGSDTSASDSVTPSQEAIETIPVIGNLKYSLDNSTLWLETLTSQLKKYDGNIRCGANINSTQFKYLRNVFQSQYIEQVQPYLAQLDSAYVKIGEDINFLLEEITEQHGTFFNIEQSHREFKIATLEHVKYWQNLFARCGVKPGR</sequence>
<evidence type="ECO:0000313" key="1">
    <source>
        <dbReference type="EMBL" id="CCO45863.1"/>
    </source>
</evidence>
<dbReference type="AlphaFoldDB" id="A0AAV2VME7"/>
<dbReference type="InterPro" id="IPR021431">
    <property type="entry name" value="DUF3080"/>
</dbReference>
<dbReference type="EMBL" id="CAOF01000069">
    <property type="protein sequence ID" value="CCO45863.1"/>
    <property type="molecule type" value="Genomic_DNA"/>
</dbReference>
<gene>
    <name evidence="1" type="ORF">VIBNISOn1_1600008</name>
</gene>
<proteinExistence type="predicted"/>
<name>A0AAV2VME7_9VIBR</name>
<accession>A0AAV2VME7</accession>
<dbReference type="Pfam" id="PF11279">
    <property type="entry name" value="DUF3080"/>
    <property type="match status" value="1"/>
</dbReference>
<dbReference type="RefSeq" id="WP_022611190.1">
    <property type="nucleotide sequence ID" value="NZ_LK391965.1"/>
</dbReference>
<evidence type="ECO:0008006" key="3">
    <source>
        <dbReference type="Google" id="ProtNLM"/>
    </source>
</evidence>
<protein>
    <recommendedName>
        <fullName evidence="3">DUF3080 domain-containing protein</fullName>
    </recommendedName>
</protein>
<dbReference type="Proteomes" id="UP000018211">
    <property type="component" value="Unassembled WGS sequence"/>
</dbReference>